<feature type="active site" description="Proton acceptor" evidence="12">
    <location>
        <position position="255"/>
    </location>
</feature>
<keyword evidence="9 12" id="KW-0460">Magnesium</keyword>
<dbReference type="UniPathway" id="UPA00916">
    <property type="reaction ID" value="UER00889"/>
</dbReference>
<comment type="catalytic activity">
    <reaction evidence="12">
        <text>D-ribose + ATP = D-ribose 5-phosphate + ADP + H(+)</text>
        <dbReference type="Rhea" id="RHEA:13697"/>
        <dbReference type="ChEBI" id="CHEBI:15378"/>
        <dbReference type="ChEBI" id="CHEBI:30616"/>
        <dbReference type="ChEBI" id="CHEBI:47013"/>
        <dbReference type="ChEBI" id="CHEBI:78346"/>
        <dbReference type="ChEBI" id="CHEBI:456216"/>
        <dbReference type="EC" id="2.7.1.15"/>
    </reaction>
</comment>
<evidence type="ECO:0000313" key="15">
    <source>
        <dbReference type="Proteomes" id="UP000050911"/>
    </source>
</evidence>
<dbReference type="HAMAP" id="MF_01987">
    <property type="entry name" value="Ribokinase"/>
    <property type="match status" value="1"/>
</dbReference>
<dbReference type="PANTHER" id="PTHR10584:SF166">
    <property type="entry name" value="RIBOKINASE"/>
    <property type="match status" value="1"/>
</dbReference>
<evidence type="ECO:0000256" key="12">
    <source>
        <dbReference type="HAMAP-Rule" id="MF_01987"/>
    </source>
</evidence>
<dbReference type="CDD" id="cd01174">
    <property type="entry name" value="ribokinase"/>
    <property type="match status" value="1"/>
</dbReference>
<evidence type="ECO:0000256" key="5">
    <source>
        <dbReference type="ARBA" id="ARBA00022723"/>
    </source>
</evidence>
<keyword evidence="11 12" id="KW-0119">Carbohydrate metabolism</keyword>
<feature type="binding site" evidence="12">
    <location>
        <position position="280"/>
    </location>
    <ligand>
        <name>ATP</name>
        <dbReference type="ChEBI" id="CHEBI:30616"/>
    </ligand>
</feature>
<evidence type="ECO:0000256" key="4">
    <source>
        <dbReference type="ARBA" id="ARBA00022679"/>
    </source>
</evidence>
<comment type="pathway">
    <text evidence="12">Carbohydrate metabolism; D-ribose degradation; D-ribose 5-phosphate from beta-D-ribopyranose: step 2/2.</text>
</comment>
<dbReference type="GO" id="GO:0005524">
    <property type="term" value="F:ATP binding"/>
    <property type="evidence" value="ECO:0007669"/>
    <property type="project" value="UniProtKB-UniRule"/>
</dbReference>
<evidence type="ECO:0000256" key="9">
    <source>
        <dbReference type="ARBA" id="ARBA00022842"/>
    </source>
</evidence>
<reference evidence="14 15" key="1">
    <citation type="journal article" date="2015" name="Genome Announc.">
        <title>Expanding the biotechnology potential of lactobacilli through comparative genomics of 213 strains and associated genera.</title>
        <authorList>
            <person name="Sun Z."/>
            <person name="Harris H.M."/>
            <person name="McCann A."/>
            <person name="Guo C."/>
            <person name="Argimon S."/>
            <person name="Zhang W."/>
            <person name="Yang X."/>
            <person name="Jeffery I.B."/>
            <person name="Cooney J.C."/>
            <person name="Kagawa T.F."/>
            <person name="Liu W."/>
            <person name="Song Y."/>
            <person name="Salvetti E."/>
            <person name="Wrobel A."/>
            <person name="Rasinkangas P."/>
            <person name="Parkhill J."/>
            <person name="Rea M.C."/>
            <person name="O'Sullivan O."/>
            <person name="Ritari J."/>
            <person name="Douillard F.P."/>
            <person name="Paul Ross R."/>
            <person name="Yang R."/>
            <person name="Briner A.E."/>
            <person name="Felis G.E."/>
            <person name="de Vos W.M."/>
            <person name="Barrangou R."/>
            <person name="Klaenhammer T.R."/>
            <person name="Caufield P.W."/>
            <person name="Cui Y."/>
            <person name="Zhang H."/>
            <person name="O'Toole P.W."/>
        </authorList>
    </citation>
    <scope>NUCLEOTIDE SEQUENCE [LARGE SCALE GENOMIC DNA]</scope>
    <source>
        <strain evidence="14 15">JCM 15530</strain>
    </source>
</reference>
<feature type="binding site" evidence="12">
    <location>
        <begin position="12"/>
        <end position="14"/>
    </location>
    <ligand>
        <name>substrate</name>
    </ligand>
</feature>
<feature type="binding site" evidence="12">
    <location>
        <position position="186"/>
    </location>
    <ligand>
        <name>ATP</name>
        <dbReference type="ChEBI" id="CHEBI:30616"/>
    </ligand>
</feature>
<evidence type="ECO:0000256" key="1">
    <source>
        <dbReference type="ARBA" id="ARBA00005380"/>
    </source>
</evidence>
<keyword evidence="4 12" id="KW-0808">Transferase</keyword>
<accession>A0A0R1HKB8</accession>
<comment type="caution">
    <text evidence="14">The sequence shown here is derived from an EMBL/GenBank/DDBJ whole genome shotgun (WGS) entry which is preliminary data.</text>
</comment>
<dbReference type="GO" id="GO:0019303">
    <property type="term" value="P:D-ribose catabolic process"/>
    <property type="evidence" value="ECO:0007669"/>
    <property type="project" value="UniProtKB-UniRule"/>
</dbReference>
<evidence type="ECO:0000256" key="8">
    <source>
        <dbReference type="ARBA" id="ARBA00022840"/>
    </source>
</evidence>
<evidence type="ECO:0000256" key="10">
    <source>
        <dbReference type="ARBA" id="ARBA00022958"/>
    </source>
</evidence>
<evidence type="ECO:0000256" key="2">
    <source>
        <dbReference type="ARBA" id="ARBA00012035"/>
    </source>
</evidence>
<feature type="binding site" evidence="12">
    <location>
        <position position="255"/>
    </location>
    <ligand>
        <name>substrate</name>
    </ligand>
</feature>
<dbReference type="GO" id="GO:0005829">
    <property type="term" value="C:cytosol"/>
    <property type="evidence" value="ECO:0007669"/>
    <property type="project" value="TreeGrafter"/>
</dbReference>
<feature type="binding site" evidence="12">
    <location>
        <begin position="40"/>
        <end position="44"/>
    </location>
    <ligand>
        <name>substrate</name>
    </ligand>
</feature>
<dbReference type="EMBL" id="AZCX01000014">
    <property type="protein sequence ID" value="KRK46934.1"/>
    <property type="molecule type" value="Genomic_DNA"/>
</dbReference>
<evidence type="ECO:0000256" key="11">
    <source>
        <dbReference type="ARBA" id="ARBA00023277"/>
    </source>
</evidence>
<dbReference type="PANTHER" id="PTHR10584">
    <property type="entry name" value="SUGAR KINASE"/>
    <property type="match status" value="1"/>
</dbReference>
<comment type="activity regulation">
    <text evidence="12">Activated by a monovalent cation that binds near, but not in, the active site. The most likely occupant of the site in vivo is potassium. Ion binding induces a conformational change that may alter substrate affinity.</text>
</comment>
<protein>
    <recommendedName>
        <fullName evidence="3 12">Ribokinase</fullName>
        <shortName evidence="12">RK</shortName>
        <ecNumber evidence="2 12">2.7.1.15</ecNumber>
    </recommendedName>
</protein>
<keyword evidence="12" id="KW-0963">Cytoplasm</keyword>
<organism evidence="14 15">
    <name type="scientific">Secundilactobacillus kimchicus JCM 15530</name>
    <dbReference type="NCBI Taxonomy" id="1302272"/>
    <lineage>
        <taxon>Bacteria</taxon>
        <taxon>Bacillati</taxon>
        <taxon>Bacillota</taxon>
        <taxon>Bacilli</taxon>
        <taxon>Lactobacillales</taxon>
        <taxon>Lactobacillaceae</taxon>
        <taxon>Secundilactobacillus</taxon>
    </lineage>
</organism>
<comment type="cofactor">
    <cofactor evidence="12">
        <name>Mg(2+)</name>
        <dbReference type="ChEBI" id="CHEBI:18420"/>
    </cofactor>
    <text evidence="12">Requires a divalent cation, most likely magnesium in vivo, as an electrophilic catalyst to aid phosphoryl group transfer. It is the chelate of the metal and the nucleotide that is the actual substrate.</text>
</comment>
<dbReference type="NCBIfam" id="TIGR02152">
    <property type="entry name" value="D_ribokin_bact"/>
    <property type="match status" value="1"/>
</dbReference>
<proteinExistence type="inferred from homology"/>
<dbReference type="InterPro" id="IPR011611">
    <property type="entry name" value="PfkB_dom"/>
</dbReference>
<dbReference type="SUPFAM" id="SSF53613">
    <property type="entry name" value="Ribokinase-like"/>
    <property type="match status" value="1"/>
</dbReference>
<dbReference type="EC" id="2.7.1.15" evidence="2 12"/>
<comment type="subcellular location">
    <subcellularLocation>
        <location evidence="12">Cytoplasm</location>
    </subcellularLocation>
</comment>
<keyword evidence="5 12" id="KW-0479">Metal-binding</keyword>
<sequence length="310" mass="32499">MTNRVTVIGSLNVDTILTIPRLPKPGETLSMHDQTFAGGGKGANQGIAAGRAGAETAFIGKVGDDENGRFMINSLTDSNVNVDQISVTKDAKTGQAFILLDDNGQNSILVYGGANQQLTVDDVKAAEDTIANSDFIITQFETPVETAEAAFKLAKKHNVMTILNTAPAPEKISAELLAVSDIISPNETEAQTLTGVEVTDEASMIEAANKLHASGAKCVIITVGAKGAFYHVNDDNYGFVDAFRVKAVDTTAAGDTFIGALSSQLNPDFSNMAAAIRFANRASSITVQRLGAHPSIPTLAEIQTAEAADK</sequence>
<dbReference type="InterPro" id="IPR029056">
    <property type="entry name" value="Ribokinase-like"/>
</dbReference>
<evidence type="ECO:0000256" key="6">
    <source>
        <dbReference type="ARBA" id="ARBA00022741"/>
    </source>
</evidence>
<dbReference type="OrthoDB" id="9775849at2"/>
<feature type="binding site" evidence="12">
    <location>
        <position position="251"/>
    </location>
    <ligand>
        <name>K(+)</name>
        <dbReference type="ChEBI" id="CHEBI:29103"/>
    </ligand>
</feature>
<feature type="binding site" evidence="12">
    <location>
        <begin position="254"/>
        <end position="255"/>
    </location>
    <ligand>
        <name>ATP</name>
        <dbReference type="ChEBI" id="CHEBI:30616"/>
    </ligand>
</feature>
<evidence type="ECO:0000313" key="14">
    <source>
        <dbReference type="EMBL" id="KRK46934.1"/>
    </source>
</evidence>
<comment type="similarity">
    <text evidence="1">Belongs to the carbohydrate kinase pfkB family.</text>
</comment>
<evidence type="ECO:0000259" key="13">
    <source>
        <dbReference type="Pfam" id="PF00294"/>
    </source>
</evidence>
<dbReference type="PROSITE" id="PS00584">
    <property type="entry name" value="PFKB_KINASES_2"/>
    <property type="match status" value="1"/>
</dbReference>
<evidence type="ECO:0000256" key="7">
    <source>
        <dbReference type="ARBA" id="ARBA00022777"/>
    </source>
</evidence>
<comment type="function">
    <text evidence="12">Catalyzes the phosphorylation of ribose at O-5 in a reaction requiring ATP and magnesium. The resulting D-ribose-5-phosphate can then be used either for sythesis of nucleotides, histidine, and tryptophan, or as a component of the pentose phosphate pathway.</text>
</comment>
<comment type="subunit">
    <text evidence="12">Homodimer.</text>
</comment>
<feature type="binding site" evidence="12">
    <location>
        <begin position="222"/>
        <end position="227"/>
    </location>
    <ligand>
        <name>ATP</name>
        <dbReference type="ChEBI" id="CHEBI:30616"/>
    </ligand>
</feature>
<keyword evidence="15" id="KW-1185">Reference proteome</keyword>
<dbReference type="AlphaFoldDB" id="A0A0R1HKB8"/>
<name>A0A0R1HKB8_9LACO</name>
<keyword evidence="8 12" id="KW-0067">ATP-binding</keyword>
<dbReference type="InterPro" id="IPR002139">
    <property type="entry name" value="Ribo/fructo_kinase"/>
</dbReference>
<feature type="binding site" evidence="12">
    <location>
        <position position="289"/>
    </location>
    <ligand>
        <name>K(+)</name>
        <dbReference type="ChEBI" id="CHEBI:29103"/>
    </ligand>
</feature>
<comment type="caution">
    <text evidence="12">Lacks conserved residue(s) required for the propagation of feature annotation.</text>
</comment>
<keyword evidence="7 12" id="KW-0418">Kinase</keyword>
<dbReference type="PATRIC" id="fig|1302272.5.peg.825"/>
<dbReference type="Gene3D" id="3.40.1190.20">
    <property type="match status" value="1"/>
</dbReference>
<comment type="similarity">
    <text evidence="12">Belongs to the carbohydrate kinase PfkB family. Ribokinase subfamily.</text>
</comment>
<gene>
    <name evidence="12" type="primary">rbsK</name>
    <name evidence="14" type="ORF">FC96_GL000825</name>
</gene>
<dbReference type="RefSeq" id="WP_056943148.1">
    <property type="nucleotide sequence ID" value="NZ_AZCX01000014.1"/>
</dbReference>
<feature type="binding site" evidence="12">
    <location>
        <position position="249"/>
    </location>
    <ligand>
        <name>K(+)</name>
        <dbReference type="ChEBI" id="CHEBI:29103"/>
    </ligand>
</feature>
<keyword evidence="10 12" id="KW-0630">Potassium</keyword>
<feature type="domain" description="Carbohydrate kinase PfkB" evidence="13">
    <location>
        <begin position="4"/>
        <end position="298"/>
    </location>
</feature>
<feature type="binding site" evidence="12">
    <location>
        <position position="295"/>
    </location>
    <ligand>
        <name>K(+)</name>
        <dbReference type="ChEBI" id="CHEBI:29103"/>
    </ligand>
</feature>
<dbReference type="STRING" id="1302272.FC96_GL000825"/>
<dbReference type="InterPro" id="IPR011877">
    <property type="entry name" value="Ribokinase"/>
</dbReference>
<dbReference type="Pfam" id="PF00294">
    <property type="entry name" value="PfkB"/>
    <property type="match status" value="1"/>
</dbReference>
<keyword evidence="6 12" id="KW-0547">Nucleotide-binding</keyword>
<dbReference type="GO" id="GO:0046872">
    <property type="term" value="F:metal ion binding"/>
    <property type="evidence" value="ECO:0007669"/>
    <property type="project" value="UniProtKB-KW"/>
</dbReference>
<evidence type="ECO:0000256" key="3">
    <source>
        <dbReference type="ARBA" id="ARBA00016943"/>
    </source>
</evidence>
<dbReference type="PRINTS" id="PR00990">
    <property type="entry name" value="RIBOKINASE"/>
</dbReference>
<dbReference type="Proteomes" id="UP000050911">
    <property type="component" value="Unassembled WGS sequence"/>
</dbReference>
<dbReference type="GO" id="GO:0004747">
    <property type="term" value="F:ribokinase activity"/>
    <property type="evidence" value="ECO:0007669"/>
    <property type="project" value="UniProtKB-UniRule"/>
</dbReference>
<dbReference type="InterPro" id="IPR002173">
    <property type="entry name" value="Carboh/pur_kinase_PfkB_CS"/>
</dbReference>
<feature type="binding site" evidence="12">
    <location>
        <position position="286"/>
    </location>
    <ligand>
        <name>K(+)</name>
        <dbReference type="ChEBI" id="CHEBI:29103"/>
    </ligand>
</feature>
<feature type="binding site" evidence="12">
    <location>
        <position position="141"/>
    </location>
    <ligand>
        <name>substrate</name>
    </ligand>
</feature>
<feature type="binding site" evidence="12">
    <location>
        <position position="291"/>
    </location>
    <ligand>
        <name>K(+)</name>
        <dbReference type="ChEBI" id="CHEBI:29103"/>
    </ligand>
</feature>